<feature type="signal peptide" evidence="2">
    <location>
        <begin position="1"/>
        <end position="27"/>
    </location>
</feature>
<dbReference type="AlphaFoldDB" id="A0A261SDU5"/>
<gene>
    <name evidence="3" type="ORF">CEG14_10925</name>
</gene>
<comment type="caution">
    <text evidence="3">The sequence shown here is derived from an EMBL/GenBank/DDBJ whole genome shotgun (WGS) entry which is preliminary data.</text>
</comment>
<accession>A0A261SDU5</accession>
<evidence type="ECO:0000256" key="2">
    <source>
        <dbReference type="SAM" id="SignalP"/>
    </source>
</evidence>
<keyword evidence="2" id="KW-0732">Signal</keyword>
<sequence length="465" mass="50596">MRPSGSRLRTLYAALLGGALLAPTAQAADSRLVGAFTLDGAQRVGVTVQPAGSAGLAQTLFVRVGEAEPVALATLDDEEVDVFDSGDFDGDGHDDFLVGQSGGTQNVQTRMFRYDPTARHYVELQHPGGAASPCKGFVSITRAEDPDDHSFFGSCRYSVNSYGHEVYRFDAEGKVVPTVWQVPVSLDSSLEPIEVVTRFSADGSVSSIDIEGDNDLPLGPDKQVLVSRLDLYDAPDAARRSGMYVVENDRVAVLDAKPGGWIKIRYDSKRAGELVKWVRYDEMTFDKYAYGGPAKSPQALALNVFDYFGRAGDALASTFTLTVDNPTDVSVALQNPRIRLLLIGDKNQRTLHSLYTREPVTLGPHAGGRDGSRRATGGQKYKPGATWDDNPVQWIQQADGSRRYVLHVEGAAYVTFLPPLVPGRYRMIAVLTDPALERPVYANEVTFDYPLQAEQIDEPEGESGD</sequence>
<evidence type="ECO:0008006" key="5">
    <source>
        <dbReference type="Google" id="ProtNLM"/>
    </source>
</evidence>
<name>A0A261SDU5_9BORD</name>
<dbReference type="EMBL" id="NEVL01000003">
    <property type="protein sequence ID" value="OZI35578.1"/>
    <property type="molecule type" value="Genomic_DNA"/>
</dbReference>
<evidence type="ECO:0000256" key="1">
    <source>
        <dbReference type="SAM" id="MobiDB-lite"/>
    </source>
</evidence>
<evidence type="ECO:0000313" key="4">
    <source>
        <dbReference type="Proteomes" id="UP000217005"/>
    </source>
</evidence>
<dbReference type="Proteomes" id="UP000217005">
    <property type="component" value="Unassembled WGS sequence"/>
</dbReference>
<reference evidence="3 4" key="1">
    <citation type="submission" date="2017-05" db="EMBL/GenBank/DDBJ databases">
        <title>Complete and WGS of Bordetella genogroups.</title>
        <authorList>
            <person name="Spilker T."/>
            <person name="LiPuma J."/>
        </authorList>
    </citation>
    <scope>NUCLEOTIDE SEQUENCE [LARGE SCALE GENOMIC DNA]</scope>
    <source>
        <strain evidence="3 4">AU17610</strain>
    </source>
</reference>
<organism evidence="3 4">
    <name type="scientific">Bordetella genomosp. 1</name>
    <dbReference type="NCBI Taxonomy" id="1395607"/>
    <lineage>
        <taxon>Bacteria</taxon>
        <taxon>Pseudomonadati</taxon>
        <taxon>Pseudomonadota</taxon>
        <taxon>Betaproteobacteria</taxon>
        <taxon>Burkholderiales</taxon>
        <taxon>Alcaligenaceae</taxon>
        <taxon>Bordetella</taxon>
    </lineage>
</organism>
<dbReference type="SUPFAM" id="SSF69318">
    <property type="entry name" value="Integrin alpha N-terminal domain"/>
    <property type="match status" value="1"/>
</dbReference>
<feature type="region of interest" description="Disordered" evidence="1">
    <location>
        <begin position="362"/>
        <end position="383"/>
    </location>
</feature>
<proteinExistence type="predicted"/>
<feature type="chain" id="PRO_5011994817" description="VCBS repeat-containing protein" evidence="2">
    <location>
        <begin position="28"/>
        <end position="465"/>
    </location>
</feature>
<evidence type="ECO:0000313" key="3">
    <source>
        <dbReference type="EMBL" id="OZI35578.1"/>
    </source>
</evidence>
<dbReference type="InterPro" id="IPR028994">
    <property type="entry name" value="Integrin_alpha_N"/>
</dbReference>
<protein>
    <recommendedName>
        <fullName evidence="5">VCBS repeat-containing protein</fullName>
    </recommendedName>
</protein>